<dbReference type="AlphaFoldDB" id="A0A3B4U9L6"/>
<evidence type="ECO:0000256" key="2">
    <source>
        <dbReference type="ARBA" id="ARBA00004123"/>
    </source>
</evidence>
<protein>
    <recommendedName>
        <fullName evidence="9">DDE Tnp4 domain-containing protein</fullName>
    </recommendedName>
</protein>
<dbReference type="Pfam" id="PF13359">
    <property type="entry name" value="DDE_Tnp_4"/>
    <property type="match status" value="1"/>
</dbReference>
<dbReference type="Proteomes" id="UP000261420">
    <property type="component" value="Unplaced"/>
</dbReference>
<keyword evidence="8" id="KW-1133">Transmembrane helix</keyword>
<feature type="domain" description="DDE Tnp4" evidence="9">
    <location>
        <begin position="168"/>
        <end position="254"/>
    </location>
</feature>
<keyword evidence="11" id="KW-1185">Reference proteome</keyword>
<reference evidence="10" key="2">
    <citation type="submission" date="2025-09" db="UniProtKB">
        <authorList>
            <consortium name="Ensembl"/>
        </authorList>
    </citation>
    <scope>IDENTIFICATION</scope>
</reference>
<dbReference type="InterPro" id="IPR045249">
    <property type="entry name" value="HARBI1-like"/>
</dbReference>
<keyword evidence="6" id="KW-0378">Hydrolase</keyword>
<comment type="subcellular location">
    <subcellularLocation>
        <location evidence="2">Nucleus</location>
    </subcellularLocation>
</comment>
<evidence type="ECO:0000256" key="5">
    <source>
        <dbReference type="ARBA" id="ARBA00022723"/>
    </source>
</evidence>
<keyword evidence="7" id="KW-0539">Nucleus</keyword>
<feature type="transmembrane region" description="Helical" evidence="8">
    <location>
        <begin position="30"/>
        <end position="48"/>
    </location>
</feature>
<keyword evidence="8" id="KW-0472">Membrane</keyword>
<dbReference type="STRING" id="41447.ENSSDUP00000014848"/>
<feature type="transmembrane region" description="Helical" evidence="8">
    <location>
        <begin position="246"/>
        <end position="269"/>
    </location>
</feature>
<organism evidence="10 11">
    <name type="scientific">Seriola dumerili</name>
    <name type="common">Greater amberjack</name>
    <name type="synonym">Caranx dumerili</name>
    <dbReference type="NCBI Taxonomy" id="41447"/>
    <lineage>
        <taxon>Eukaryota</taxon>
        <taxon>Metazoa</taxon>
        <taxon>Chordata</taxon>
        <taxon>Craniata</taxon>
        <taxon>Vertebrata</taxon>
        <taxon>Euteleostomi</taxon>
        <taxon>Actinopterygii</taxon>
        <taxon>Neopterygii</taxon>
        <taxon>Teleostei</taxon>
        <taxon>Neoteleostei</taxon>
        <taxon>Acanthomorphata</taxon>
        <taxon>Carangaria</taxon>
        <taxon>Carangiformes</taxon>
        <taxon>Carangidae</taxon>
        <taxon>Seriola</taxon>
    </lineage>
</organism>
<name>A0A3B4U9L6_SERDU</name>
<dbReference type="GO" id="GO:0004518">
    <property type="term" value="F:nuclease activity"/>
    <property type="evidence" value="ECO:0007669"/>
    <property type="project" value="UniProtKB-KW"/>
</dbReference>
<evidence type="ECO:0000256" key="7">
    <source>
        <dbReference type="ARBA" id="ARBA00023242"/>
    </source>
</evidence>
<reference evidence="10" key="1">
    <citation type="submission" date="2025-08" db="UniProtKB">
        <authorList>
            <consortium name="Ensembl"/>
        </authorList>
    </citation>
    <scope>IDENTIFICATION</scope>
</reference>
<sequence length="302" mass="33758">MDDGFYFHTNEYKTNDNLNMRLERVEDRNLQNFMLHFGILILSTLQTLSGQNFNRARRSHSLCVEEQVVIALRFYASGSFHQVVGDNIGVDKSTVSDVVKAVSITLASLASQPSASSYFWGTCPILLGLSTALVYIQAPHEREWEYVNRKGRHSMNIEGAFAVCGLALYKQLQNNQPDGIILRDSAYPLIPWLMTPFLAPNTPEYTCLNTANCKTRCAIERLNGVVKRCFACLNYLRVEPQGTCNIILAFIVLTISVPSVMSLSVMMIYDAPEPVENSDTPAAVSQNERVTGHAIRKAIVRN</sequence>
<evidence type="ECO:0000256" key="8">
    <source>
        <dbReference type="SAM" id="Phobius"/>
    </source>
</evidence>
<comment type="similarity">
    <text evidence="3">Belongs to the HARBI1 family.</text>
</comment>
<dbReference type="GO" id="GO:0046872">
    <property type="term" value="F:metal ion binding"/>
    <property type="evidence" value="ECO:0007669"/>
    <property type="project" value="UniProtKB-KW"/>
</dbReference>
<proteinExistence type="inferred from homology"/>
<dbReference type="GO" id="GO:0016787">
    <property type="term" value="F:hydrolase activity"/>
    <property type="evidence" value="ECO:0007669"/>
    <property type="project" value="UniProtKB-KW"/>
</dbReference>
<dbReference type="PANTHER" id="PTHR22930">
    <property type="match status" value="1"/>
</dbReference>
<evidence type="ECO:0000256" key="6">
    <source>
        <dbReference type="ARBA" id="ARBA00022801"/>
    </source>
</evidence>
<evidence type="ECO:0000259" key="9">
    <source>
        <dbReference type="Pfam" id="PF13359"/>
    </source>
</evidence>
<comment type="cofactor">
    <cofactor evidence="1">
        <name>a divalent metal cation</name>
        <dbReference type="ChEBI" id="CHEBI:60240"/>
    </cofactor>
</comment>
<keyword evidence="4" id="KW-0540">Nuclease</keyword>
<evidence type="ECO:0000313" key="11">
    <source>
        <dbReference type="Proteomes" id="UP000261420"/>
    </source>
</evidence>
<keyword evidence="8" id="KW-0812">Transmembrane</keyword>
<evidence type="ECO:0000256" key="3">
    <source>
        <dbReference type="ARBA" id="ARBA00006958"/>
    </source>
</evidence>
<evidence type="ECO:0000313" key="10">
    <source>
        <dbReference type="Ensembl" id="ENSSDUP00000014848.1"/>
    </source>
</evidence>
<dbReference type="OMA" id="CEARCAI"/>
<dbReference type="GeneTree" id="ENSGT00940000154348"/>
<accession>A0A3B4U9L6</accession>
<dbReference type="InterPro" id="IPR027806">
    <property type="entry name" value="HARBI1_dom"/>
</dbReference>
<keyword evidence="5" id="KW-0479">Metal-binding</keyword>
<dbReference type="GO" id="GO:0005634">
    <property type="term" value="C:nucleus"/>
    <property type="evidence" value="ECO:0007669"/>
    <property type="project" value="UniProtKB-SubCell"/>
</dbReference>
<evidence type="ECO:0000256" key="4">
    <source>
        <dbReference type="ARBA" id="ARBA00022722"/>
    </source>
</evidence>
<dbReference type="PANTHER" id="PTHR22930:SF267">
    <property type="entry name" value="NUCLEASE HARBI1-RELATED"/>
    <property type="match status" value="1"/>
</dbReference>
<dbReference type="Ensembl" id="ENSSDUT00000015132.1">
    <property type="protein sequence ID" value="ENSSDUP00000014848.1"/>
    <property type="gene ID" value="ENSSDUG00000010846.1"/>
</dbReference>
<evidence type="ECO:0000256" key="1">
    <source>
        <dbReference type="ARBA" id="ARBA00001968"/>
    </source>
</evidence>